<protein>
    <recommendedName>
        <fullName evidence="20">Cubilin homolog</fullName>
    </recommendedName>
</protein>
<dbReference type="SUPFAM" id="SSF57184">
    <property type="entry name" value="Growth factor receptor domain"/>
    <property type="match status" value="1"/>
</dbReference>
<dbReference type="FunFam" id="2.10.25.10:FF:000260">
    <property type="entry name" value="Notch receptor 4"/>
    <property type="match status" value="1"/>
</dbReference>
<feature type="disulfide bond" evidence="14">
    <location>
        <begin position="499"/>
        <end position="508"/>
    </location>
</feature>
<evidence type="ECO:0000256" key="8">
    <source>
        <dbReference type="ARBA" id="ARBA00022837"/>
    </source>
</evidence>
<dbReference type="SUPFAM" id="SSF57196">
    <property type="entry name" value="EGF/Laminin"/>
    <property type="match status" value="4"/>
</dbReference>
<dbReference type="PROSITE" id="PS01186">
    <property type="entry name" value="EGF_2"/>
    <property type="match status" value="3"/>
</dbReference>
<reference evidence="18 19" key="1">
    <citation type="journal article" date="2007" name="Nature">
        <title>Evolution of genes and genomes on the Drosophila phylogeny.</title>
        <authorList>
            <consortium name="Drosophila 12 Genomes Consortium"/>
            <person name="Clark A.G."/>
            <person name="Eisen M.B."/>
            <person name="Smith D.R."/>
            <person name="Bergman C.M."/>
            <person name="Oliver B."/>
            <person name="Markow T.A."/>
            <person name="Kaufman T.C."/>
            <person name="Kellis M."/>
            <person name="Gelbart W."/>
            <person name="Iyer V.N."/>
            <person name="Pollard D.A."/>
            <person name="Sackton T.B."/>
            <person name="Larracuente A.M."/>
            <person name="Singh N.D."/>
            <person name="Abad J.P."/>
            <person name="Abt D.N."/>
            <person name="Adryan B."/>
            <person name="Aguade M."/>
            <person name="Akashi H."/>
            <person name="Anderson W.W."/>
            <person name="Aquadro C.F."/>
            <person name="Ardell D.H."/>
            <person name="Arguello R."/>
            <person name="Artieri C.G."/>
            <person name="Barbash D.A."/>
            <person name="Barker D."/>
            <person name="Barsanti P."/>
            <person name="Batterham P."/>
            <person name="Batzoglou S."/>
            <person name="Begun D."/>
            <person name="Bhutkar A."/>
            <person name="Blanco E."/>
            <person name="Bosak S.A."/>
            <person name="Bradley R.K."/>
            <person name="Brand A.D."/>
            <person name="Brent M.R."/>
            <person name="Brooks A.N."/>
            <person name="Brown R.H."/>
            <person name="Butlin R.K."/>
            <person name="Caggese C."/>
            <person name="Calvi B.R."/>
            <person name="Bernardo de Carvalho A."/>
            <person name="Caspi A."/>
            <person name="Castrezana S."/>
            <person name="Celniker S.E."/>
            <person name="Chang J.L."/>
            <person name="Chapple C."/>
            <person name="Chatterji S."/>
            <person name="Chinwalla A."/>
            <person name="Civetta A."/>
            <person name="Clifton S.W."/>
            <person name="Comeron J.M."/>
            <person name="Costello J.C."/>
            <person name="Coyne J.A."/>
            <person name="Daub J."/>
            <person name="David R.G."/>
            <person name="Delcher A.L."/>
            <person name="Delehaunty K."/>
            <person name="Do C.B."/>
            <person name="Ebling H."/>
            <person name="Edwards K."/>
            <person name="Eickbush T."/>
            <person name="Evans J.D."/>
            <person name="Filipski A."/>
            <person name="Findeiss S."/>
            <person name="Freyhult E."/>
            <person name="Fulton L."/>
            <person name="Fulton R."/>
            <person name="Garcia A.C."/>
            <person name="Gardiner A."/>
            <person name="Garfield D.A."/>
            <person name="Garvin B.E."/>
            <person name="Gibson G."/>
            <person name="Gilbert D."/>
            <person name="Gnerre S."/>
            <person name="Godfrey J."/>
            <person name="Good R."/>
            <person name="Gotea V."/>
            <person name="Gravely B."/>
            <person name="Greenberg A.J."/>
            <person name="Griffiths-Jones S."/>
            <person name="Gross S."/>
            <person name="Guigo R."/>
            <person name="Gustafson E.A."/>
            <person name="Haerty W."/>
            <person name="Hahn M.W."/>
            <person name="Halligan D.L."/>
            <person name="Halpern A.L."/>
            <person name="Halter G.M."/>
            <person name="Han M.V."/>
            <person name="Heger A."/>
            <person name="Hillier L."/>
            <person name="Hinrichs A.S."/>
            <person name="Holmes I."/>
            <person name="Hoskins R.A."/>
            <person name="Hubisz M.J."/>
            <person name="Hultmark D."/>
            <person name="Huntley M.A."/>
            <person name="Jaffe D.B."/>
            <person name="Jagadeeshan S."/>
            <person name="Jeck W.R."/>
            <person name="Johnson J."/>
            <person name="Jones C.D."/>
            <person name="Jordan W.C."/>
            <person name="Karpen G.H."/>
            <person name="Kataoka E."/>
            <person name="Keightley P.D."/>
            <person name="Kheradpour P."/>
            <person name="Kirkness E.F."/>
            <person name="Koerich L.B."/>
            <person name="Kristiansen K."/>
            <person name="Kudrna D."/>
            <person name="Kulathinal R.J."/>
            <person name="Kumar S."/>
            <person name="Kwok R."/>
            <person name="Lander E."/>
            <person name="Langley C.H."/>
            <person name="Lapoint R."/>
            <person name="Lazzaro B.P."/>
            <person name="Lee S.J."/>
            <person name="Levesque L."/>
            <person name="Li R."/>
            <person name="Lin C.F."/>
            <person name="Lin M.F."/>
            <person name="Lindblad-Toh K."/>
            <person name="Llopart A."/>
            <person name="Long M."/>
            <person name="Low L."/>
            <person name="Lozovsky E."/>
            <person name="Lu J."/>
            <person name="Luo M."/>
            <person name="Machado C.A."/>
            <person name="Makalowski W."/>
            <person name="Marzo M."/>
            <person name="Matsuda M."/>
            <person name="Matzkin L."/>
            <person name="McAllister B."/>
            <person name="McBride C.S."/>
            <person name="McKernan B."/>
            <person name="McKernan K."/>
            <person name="Mendez-Lago M."/>
            <person name="Minx P."/>
            <person name="Mollenhauer M.U."/>
            <person name="Montooth K."/>
            <person name="Mount S.M."/>
            <person name="Mu X."/>
            <person name="Myers E."/>
            <person name="Negre B."/>
            <person name="Newfeld S."/>
            <person name="Nielsen R."/>
            <person name="Noor M.A."/>
            <person name="O'Grady P."/>
            <person name="Pachter L."/>
            <person name="Papaceit M."/>
            <person name="Parisi M.J."/>
            <person name="Parisi M."/>
            <person name="Parts L."/>
            <person name="Pedersen J.S."/>
            <person name="Pesole G."/>
            <person name="Phillippy A.M."/>
            <person name="Ponting C.P."/>
            <person name="Pop M."/>
            <person name="Porcelli D."/>
            <person name="Powell J.R."/>
            <person name="Prohaska S."/>
            <person name="Pruitt K."/>
            <person name="Puig M."/>
            <person name="Quesneville H."/>
            <person name="Ram K.R."/>
            <person name="Rand D."/>
            <person name="Rasmussen M.D."/>
            <person name="Reed L.K."/>
            <person name="Reenan R."/>
            <person name="Reily A."/>
            <person name="Remington K.A."/>
            <person name="Rieger T.T."/>
            <person name="Ritchie M.G."/>
            <person name="Robin C."/>
            <person name="Rogers Y.H."/>
            <person name="Rohde C."/>
            <person name="Rozas J."/>
            <person name="Rubenfield M.J."/>
            <person name="Ruiz A."/>
            <person name="Russo S."/>
            <person name="Salzberg S.L."/>
            <person name="Sanchez-Gracia A."/>
            <person name="Saranga D.J."/>
            <person name="Sato H."/>
            <person name="Schaeffer S.W."/>
            <person name="Schatz M.C."/>
            <person name="Schlenke T."/>
            <person name="Schwartz R."/>
            <person name="Segarra C."/>
            <person name="Singh R.S."/>
            <person name="Sirot L."/>
            <person name="Sirota M."/>
            <person name="Sisneros N.B."/>
            <person name="Smith C.D."/>
            <person name="Smith T.F."/>
            <person name="Spieth J."/>
            <person name="Stage D.E."/>
            <person name="Stark A."/>
            <person name="Stephan W."/>
            <person name="Strausberg R.L."/>
            <person name="Strempel S."/>
            <person name="Sturgill D."/>
            <person name="Sutton G."/>
            <person name="Sutton G.G."/>
            <person name="Tao W."/>
            <person name="Teichmann S."/>
            <person name="Tobari Y.N."/>
            <person name="Tomimura Y."/>
            <person name="Tsolas J.M."/>
            <person name="Valente V.L."/>
            <person name="Venter E."/>
            <person name="Venter J.C."/>
            <person name="Vicario S."/>
            <person name="Vieira F.G."/>
            <person name="Vilella A.J."/>
            <person name="Villasante A."/>
            <person name="Walenz B."/>
            <person name="Wang J."/>
            <person name="Wasserman M."/>
            <person name="Watts T."/>
            <person name="Wilson D."/>
            <person name="Wilson R.K."/>
            <person name="Wing R.A."/>
            <person name="Wolfner M.F."/>
            <person name="Wong A."/>
            <person name="Wong G.K."/>
            <person name="Wu C.I."/>
            <person name="Wu G."/>
            <person name="Yamamoto D."/>
            <person name="Yang H.P."/>
            <person name="Yang S.P."/>
            <person name="Yorke J.A."/>
            <person name="Yoshida K."/>
            <person name="Zdobnov E."/>
            <person name="Zhang P."/>
            <person name="Zhang Y."/>
            <person name="Zimin A.V."/>
            <person name="Baldwin J."/>
            <person name="Abdouelleil A."/>
            <person name="Abdulkadir J."/>
            <person name="Abebe A."/>
            <person name="Abera B."/>
            <person name="Abreu J."/>
            <person name="Acer S.C."/>
            <person name="Aftuck L."/>
            <person name="Alexander A."/>
            <person name="An P."/>
            <person name="Anderson E."/>
            <person name="Anderson S."/>
            <person name="Arachi H."/>
            <person name="Azer M."/>
            <person name="Bachantsang P."/>
            <person name="Barry A."/>
            <person name="Bayul T."/>
            <person name="Berlin A."/>
            <person name="Bessette D."/>
            <person name="Bloom T."/>
            <person name="Blye J."/>
            <person name="Boguslavskiy L."/>
            <person name="Bonnet C."/>
            <person name="Boukhgalter B."/>
            <person name="Bourzgui I."/>
            <person name="Brown A."/>
            <person name="Cahill P."/>
            <person name="Channer S."/>
            <person name="Cheshatsang Y."/>
            <person name="Chuda L."/>
            <person name="Citroen M."/>
            <person name="Collymore A."/>
            <person name="Cooke P."/>
            <person name="Costello M."/>
            <person name="D'Aco K."/>
            <person name="Daza R."/>
            <person name="De Haan G."/>
            <person name="DeGray S."/>
            <person name="DeMaso C."/>
            <person name="Dhargay N."/>
            <person name="Dooley K."/>
            <person name="Dooley E."/>
            <person name="Doricent M."/>
            <person name="Dorje P."/>
            <person name="Dorjee K."/>
            <person name="Dupes A."/>
            <person name="Elong R."/>
            <person name="Falk J."/>
            <person name="Farina A."/>
            <person name="Faro S."/>
            <person name="Ferguson D."/>
            <person name="Fisher S."/>
            <person name="Foley C.D."/>
            <person name="Franke A."/>
            <person name="Friedrich D."/>
            <person name="Gadbois L."/>
            <person name="Gearin G."/>
            <person name="Gearin C.R."/>
            <person name="Giannoukos G."/>
            <person name="Goode T."/>
            <person name="Graham J."/>
            <person name="Grandbois E."/>
            <person name="Grewal S."/>
            <person name="Gyaltsen K."/>
            <person name="Hafez N."/>
            <person name="Hagos B."/>
            <person name="Hall J."/>
            <person name="Henson C."/>
            <person name="Hollinger A."/>
            <person name="Honan T."/>
            <person name="Huard M.D."/>
            <person name="Hughes L."/>
            <person name="Hurhula B."/>
            <person name="Husby M.E."/>
            <person name="Kamat A."/>
            <person name="Kanga B."/>
            <person name="Kashin S."/>
            <person name="Khazanovich D."/>
            <person name="Kisner P."/>
            <person name="Lance K."/>
            <person name="Lara M."/>
            <person name="Lee W."/>
            <person name="Lennon N."/>
            <person name="Letendre F."/>
            <person name="LeVine R."/>
            <person name="Lipovsky A."/>
            <person name="Liu X."/>
            <person name="Liu J."/>
            <person name="Liu S."/>
            <person name="Lokyitsang T."/>
            <person name="Lokyitsang Y."/>
            <person name="Lubonja R."/>
            <person name="Lui A."/>
            <person name="MacDonald P."/>
            <person name="Magnisalis V."/>
            <person name="Maru K."/>
            <person name="Matthews C."/>
            <person name="McCusker W."/>
            <person name="McDonough S."/>
            <person name="Mehta T."/>
            <person name="Meldrim J."/>
            <person name="Meneus L."/>
            <person name="Mihai O."/>
            <person name="Mihalev A."/>
            <person name="Mihova T."/>
            <person name="Mittelman R."/>
            <person name="Mlenga V."/>
            <person name="Montmayeur A."/>
            <person name="Mulrain L."/>
            <person name="Navidi A."/>
            <person name="Naylor J."/>
            <person name="Negash T."/>
            <person name="Nguyen T."/>
            <person name="Nguyen N."/>
            <person name="Nicol R."/>
            <person name="Norbu C."/>
            <person name="Norbu N."/>
            <person name="Novod N."/>
            <person name="O'Neill B."/>
            <person name="Osman S."/>
            <person name="Markiewicz E."/>
            <person name="Oyono O.L."/>
            <person name="Patti C."/>
            <person name="Phunkhang P."/>
            <person name="Pierre F."/>
            <person name="Priest M."/>
            <person name="Raghuraman S."/>
            <person name="Rege F."/>
            <person name="Reyes R."/>
            <person name="Rise C."/>
            <person name="Rogov P."/>
            <person name="Ross K."/>
            <person name="Ryan E."/>
            <person name="Settipalli S."/>
            <person name="Shea T."/>
            <person name="Sherpa N."/>
            <person name="Shi L."/>
            <person name="Shih D."/>
            <person name="Sparrow T."/>
            <person name="Spaulding J."/>
            <person name="Stalker J."/>
            <person name="Stange-Thomann N."/>
            <person name="Stavropoulos S."/>
            <person name="Stone C."/>
            <person name="Strader C."/>
            <person name="Tesfaye S."/>
            <person name="Thomson T."/>
            <person name="Thoulutsang Y."/>
            <person name="Thoulutsang D."/>
            <person name="Topham K."/>
            <person name="Topping I."/>
            <person name="Tsamla T."/>
            <person name="Vassiliev H."/>
            <person name="Vo A."/>
            <person name="Wangchuk T."/>
            <person name="Wangdi T."/>
            <person name="Weiand M."/>
            <person name="Wilkinson J."/>
            <person name="Wilson A."/>
            <person name="Yadav S."/>
            <person name="Young G."/>
            <person name="Yu Q."/>
            <person name="Zembek L."/>
            <person name="Zhong D."/>
            <person name="Zimmer A."/>
            <person name="Zwirko Z."/>
            <person name="Jaffe D.B."/>
            <person name="Alvarez P."/>
            <person name="Brockman W."/>
            <person name="Butler J."/>
            <person name="Chin C."/>
            <person name="Gnerre S."/>
            <person name="Grabherr M."/>
            <person name="Kleber M."/>
            <person name="Mauceli E."/>
            <person name="MacCallum I."/>
        </authorList>
    </citation>
    <scope>NUCLEOTIDE SEQUENCE [LARGE SCALE GENOMIC DNA]</scope>
    <source>
        <strain evidence="19">Tai18E2 / Tucson 14021-0261.01</strain>
    </source>
</reference>
<evidence type="ECO:0000256" key="9">
    <source>
        <dbReference type="ARBA" id="ARBA00022927"/>
    </source>
</evidence>
<feature type="domain" description="CUB" evidence="16">
    <location>
        <begin position="3373"/>
        <end position="3517"/>
    </location>
</feature>
<dbReference type="SUPFAM" id="SSF49854">
    <property type="entry name" value="Spermadhesin, CUB domain"/>
    <property type="match status" value="26"/>
</dbReference>
<evidence type="ECO:0000259" key="17">
    <source>
        <dbReference type="PROSITE" id="PS50026"/>
    </source>
</evidence>
<evidence type="ECO:0000256" key="7">
    <source>
        <dbReference type="ARBA" id="ARBA00022737"/>
    </source>
</evidence>
<evidence type="ECO:0000256" key="6">
    <source>
        <dbReference type="ARBA" id="ARBA00022729"/>
    </source>
</evidence>
<dbReference type="FunFam" id="2.60.120.290:FF:000068">
    <property type="entry name" value="Metalloendopeptidase"/>
    <property type="match status" value="2"/>
</dbReference>
<feature type="domain" description="CUB" evidence="16">
    <location>
        <begin position="3254"/>
        <end position="3369"/>
    </location>
</feature>
<evidence type="ECO:0000259" key="16">
    <source>
        <dbReference type="PROSITE" id="PS01180"/>
    </source>
</evidence>
<dbReference type="FunFam" id="2.60.120.290:FF:000091">
    <property type="entry name" value="Cubilin homolog"/>
    <property type="match status" value="1"/>
</dbReference>
<feature type="domain" description="CUB" evidence="16">
    <location>
        <begin position="1338"/>
        <end position="1439"/>
    </location>
</feature>
<dbReference type="SMART" id="SM00181">
    <property type="entry name" value="EGF"/>
    <property type="match status" value="8"/>
</dbReference>
<feature type="domain" description="EGF-like" evidence="17">
    <location>
        <begin position="198"/>
        <end position="239"/>
    </location>
</feature>
<keyword evidence="3" id="KW-1003">Cell membrane</keyword>
<feature type="domain" description="CUB" evidence="16">
    <location>
        <begin position="2391"/>
        <end position="2518"/>
    </location>
</feature>
<dbReference type="Pfam" id="PF00431">
    <property type="entry name" value="CUB"/>
    <property type="match status" value="19"/>
</dbReference>
<feature type="domain" description="CUB" evidence="16">
    <location>
        <begin position="1106"/>
        <end position="1218"/>
    </location>
</feature>
<dbReference type="CDD" id="cd22201">
    <property type="entry name" value="cubilin_NTD"/>
    <property type="match status" value="1"/>
</dbReference>
<evidence type="ECO:0000256" key="2">
    <source>
        <dbReference type="ARBA" id="ARBA00022448"/>
    </source>
</evidence>
<comment type="subcellular location">
    <subcellularLocation>
        <location evidence="1">Cell membrane</location>
        <topology evidence="1">Peripheral membrane protein</topology>
    </subcellularLocation>
</comment>
<evidence type="ECO:0000256" key="13">
    <source>
        <dbReference type="PROSITE-ProRule" id="PRU00059"/>
    </source>
</evidence>
<dbReference type="HOGENOM" id="CLU_000172_1_0_1"/>
<dbReference type="InterPro" id="IPR049883">
    <property type="entry name" value="NOTCH1_EGF-like"/>
</dbReference>
<feature type="domain" description="CUB" evidence="16">
    <location>
        <begin position="1222"/>
        <end position="1337"/>
    </location>
</feature>
<feature type="domain" description="CUB" evidence="16">
    <location>
        <begin position="3016"/>
        <end position="3133"/>
    </location>
</feature>
<feature type="chain" id="PRO_5006459241" description="Cubilin homolog" evidence="15">
    <location>
        <begin position="30"/>
        <end position="3755"/>
    </location>
</feature>
<dbReference type="PROSITE" id="PS01187">
    <property type="entry name" value="EGF_CA"/>
    <property type="match status" value="2"/>
</dbReference>
<dbReference type="InterPro" id="IPR000859">
    <property type="entry name" value="CUB_dom"/>
</dbReference>
<dbReference type="Pfam" id="PF12661">
    <property type="entry name" value="hEGF"/>
    <property type="match status" value="2"/>
</dbReference>
<dbReference type="GO" id="GO:0097017">
    <property type="term" value="P:renal protein absorption"/>
    <property type="evidence" value="ECO:0007669"/>
    <property type="project" value="EnsemblMetazoa"/>
</dbReference>
<keyword evidence="4 14" id="KW-0245">EGF-like domain</keyword>
<dbReference type="PROSITE" id="PS01180">
    <property type="entry name" value="CUB"/>
    <property type="match status" value="23"/>
</dbReference>
<evidence type="ECO:0000256" key="10">
    <source>
        <dbReference type="ARBA" id="ARBA00023136"/>
    </source>
</evidence>
<dbReference type="GO" id="GO:0038024">
    <property type="term" value="F:cargo receptor activity"/>
    <property type="evidence" value="ECO:0007669"/>
    <property type="project" value="EnsemblMetazoa"/>
</dbReference>
<evidence type="ECO:0000256" key="5">
    <source>
        <dbReference type="ARBA" id="ARBA00022723"/>
    </source>
</evidence>
<dbReference type="CDD" id="cd00041">
    <property type="entry name" value="CUB"/>
    <property type="match status" value="21"/>
</dbReference>
<feature type="disulfide bond" evidence="14">
    <location>
        <begin position="229"/>
        <end position="238"/>
    </location>
</feature>
<dbReference type="SMR" id="B4PWX3"/>
<dbReference type="Gene3D" id="2.60.120.290">
    <property type="entry name" value="Spermadhesin, CUB domain"/>
    <property type="match status" value="25"/>
</dbReference>
<dbReference type="SMART" id="SM00042">
    <property type="entry name" value="CUB"/>
    <property type="match status" value="23"/>
</dbReference>
<sequence length="3755" mass="418130">MRGGAARSRLLLCWAVLTIIADTWPYADGFVNSPKIISKDGNLIIESGANRNISFRLSGNSRLTINEELDVMELLLATNGSKKRTGGKDEWNTGDDFVGTRELAEQLADFNRRAFGANGLNAMLRLQQNRTRGSMALIRRLQSRVRVVENQVDRIKTQLELNSCASGPCVNGGTCYNTYTGFRCQCRSAFEGTKCELDVNECALYEGTDLGCQNGGQCQNQFGTYSCLCQPGWHGMHCTQRKADCSQSSAWELCGHGSCVPSADDAGYRCICEQGWKTNGLTPICGEDVDECSDSAGHKPCSTNCINLPGSFTCAPCPAGLTGNGVSCRDLDECQTNNGGCSLSPKVDCINTYGSYHCGECPIGWTGDGRKCQRSPQDYDIQTGQTPRSCPAGNNPCYAMASCFLISGTTSCRCPMGMVGSGYGPNGCVNGTTTNCMGNPCLNDGICLDAGPSNFTCLCPSGFRPPICEPLPSPCDQQPCKNGGRCRPTTSGDLFVCQCLPGYRGRLCDTRFSSCNGMLSAPSGRLKYPPSGTGYEHNAQCAWVIRTNESLVVNVTFQSFDVEDSTECRYDWLQINDGRSAAAQIIGRYCGNHLPHGGNIVSSGNQLYLWFRSDNSTAKEGFDLTWNSIRPQCGGRINFDTHGTLASPGSPGNYPKNRDCRWQLVAPTSNRIKLTFFSLQLEQHENCNFDYVLIKDTISGRELAKYCTTGTPAPLLLPTHLAEMHFHSDAEGSDTGFQLHYSVEERVPGCGGVYSAKQGSISESSTANSEPGGVSCEYEILLAVGEQIAIQFVSLELDSLDCLEVLDITDEGKSILQEKICGSDEARLNPPAFTSQFNRLKIKFYARAGSFQLNYRMACDYKLDSEQGIITSPGYPNLISSDRVCTYTINTATNTVISLKRIDFQLTSGETDEDDNDGCLTTNLRINDGLNRQILGPYCGKNQPPEELVSQTNYLQFHLATDADSMGRGFKFEYRSLPSGSDGCGGVHTRSGDHIRLPVDGDSYASEATCYWVIMAPANKAIRLHWNSFRLESSMDCSYDYLEIYDSLGAQLGDEKSKPMAKYCGYRVPEDLLSHSRQLVIKFVSDYSESDGGFDLSYTFEERAQCGGHIHASSGELTSPDYPANYSAGLDCDWHLTGSIGHQLEIQLENFDLELSPNCSADYLEVRNGGGKDSPLIGTFCGRDIPTRIPAFSHEMRLILHTDTAINGRGFRLRWRAFAFGCGGRLRANTGAISSPRYPNPYPNLAHCEWRIYVHPGSGISIIVEDMEVEALSNCYYDSVKIYSGIRLPNQSADKVLCRYDDLPNPIIQLDNNEGTIVFDTDVSNTYRGFRLSYKANCIRNLTATTGTIESLNYMEPFWETIPINCSWTIRAPKGNRVLVEISHLERHEQHMPTATIPGGLYIVDGRNVQEIVSPQAVNISGELVTVVHNASNVNFQLDYRIDGCMEELRGSEGSFQSPNYPKMYPNHLECYWLITVEQNSAVELTIDGLDLEESPNCTKDALTVSNHRNSVVAHERHCGSTPKLVITSSGHRMHVRFISDDSHNGGGFMATYRTVKATCGGKLTARNGVIESPNYPLNYPAHSQCEWQVEVSPHHQIVFEMSDLDLESGYGCNWDYLEAYDLAEDDTEGQRLFKVCGDEEDSGTLLSSTSNMAVVRFVSDDSLSRKGFRLHFHESCGQMINVDESMFDYIQMSRQAARNETCLWVFQAQEANKRIIFTPTHVKLRDDADQQYPTEGDCLDVGVKIYEGTEPVGTPRLKFCRSHPPAMISNGQALTVSVPLQLVEEFEGHYMMMDTSCGSVYTALSGKFSSPYYPASYPPNIECLWLLEASMGNSISLTLESMDLEKSDGCNRDYLEVREESERGPLIGVYCGNEVPGVIHSRGTIWMKFKSDDDNVGEGFMASYNYEHHNEINGTEGTIQSPHFPSKYQGAEPYSWRITVDKEYVVEVSLQYLSDLDQPHLRFYDGYSDIGARIQVTSANEPIISSTNVLYFMANRGPFQLNWNRLSKEALRSNRTAEERTRQCGNQLITIDRSVIGFHSPGYPNGYEKNLHCSWTLVPSNLAMHAVLTLSQIDLEMFSDECIADYVRIQSSNDLQNWSKLRTLCTLPTEPSERIFHGTPYLNVEFVTDASVNKTGFNGIVRTACGSEITASNGLVNITEILKFSPRPNQDCVWTLKVRQGRRIKIDFPDFQLVNNAAGGTSDCRNYLLLRNGNDEDSPFLGRGKYCEDVAHEVLNTTSNKAYIKFHFASPPRFLVSFRFEELRYTTSGRIRLSASGEMQLISSPYYPNLPHPHSECIWIVEAPPEHRIMLHFQGAFDLLDATEATKECEREYVLVNDGSTELKTEIGRYCGKRKPDTIYSSGNQLRIRYFTDVSEPHMGFNASVSVARCGGSFQSPEGVISSPSRELLMIHEDGNRLQECVYTIELEVGSTIDLMGEHMQIPALVNGSCSQRNHLLLEEMDAFGLNGEEKIVDTMMLCGDETKHLMSETNKIVFRYRFLDGIPSESQGFRFKYTSLGSRCGETIYASVGVLQTPGYPMGVPHPMHCVWHVQVPKGRRVRLEILDFNMGTVENNRTRIGFRGRLSVANDFLMQSIVGRYSRNPPAEVLSSDNTMGIDAFLLPIVQIHGIKLRFSAYGSSSCQRVSLGLNVEKEVQFQRFNNSNPVYCSYTIEPMINSTVLIQVKEYNTSSVMMGNTHLCAMLSPLKFNRLEQEERLMQRILCEYQAPVPGKPLPAIRVPFNIQMVISASARNGLSNLVLGYSMQACGGVVDLEPGDNITLHQPSGMESLVGAIDCAWAIGPYTDASGEDEVLPQDIQLEVSVYGVNLPAPILAIQSPQSPCLHHYLKVYNGPDQNSPLLGQYCNQATAVPMVVERGLFLEYHTDSYSPNATFNVSVKYGSGCGGKLVYPYRAIDFAEQYKNNVECIWEVEATTGYHIGLTFHGRFYIEDSPGCTKDYLLVQQRNENTGNWTDLQRICGRDPPEMINTTTQYLRLIFRSDGDTVADGFLVKFERNCGGLLYADSDERVLSSPGYPDGYEKHLQCNWTIVPRSASMDGVLVSFVNFDLEQAPISICLFDNLTVTTKDKDKEPQRSVLCGVKHNHEYRGKEFINLLFRTDGSYSGKGFTFRYTSRLCGGIITQTSIVESPVQHTDNKLPPLSNCYWNLTAPAGHKFSIKFVSIDFEANMNCAYDGVEVFSGSTPDSRYRWGRFCGRFTEDLPLISIPQERGIIHSFSDERDPSNGFRALVRMMPNCDETISLNGSTRYVYSKFNNAGGYQNDLDCHIIFQVNPDQQISVEFSNFHVQDTNGCGSDYVELRDGGGTFADIIGRFCGQNQPPTLRSTRHTLYMRFVTDEKVTDTGFQVTINAVPRLCGSSQITLSADGIKEVTINSPTRTPGGNYANGVSCFWKIKGDSQLRVQFINFDLHAPNKNGSCVEDFLKIYNSEDAPLLEQGLGSDLVFNGQTSRQNGHGFAMEHVYCGNVKPDIYYGQSNELYLKFRSKGLEQHGGFQLQVALNSNGERHYDGLQGRVHLSQSSDCSIIIRAPPNHTLSLYYTELIFGTFDCEVENLEVFDRTNRTLQRVCSFVDTGKSLFSNADELRLQMKTGSFLTSLDLTYLASPVEKGPGCGGQFYNTEGIFSNPFYPTNVRNNSDCQWLIRVPSNNVVFLTFEVFNLGSKTTCHTDYLQILEKSAAGRQREMRRFCGEDNPGYYKSRRSEVLVRFHKTVNYDGVGWVIRFAGVYSDFRVPWYLLSGV</sequence>
<feature type="domain" description="CUB" evidence="16">
    <location>
        <begin position="2903"/>
        <end position="3015"/>
    </location>
</feature>
<dbReference type="InterPro" id="IPR013032">
    <property type="entry name" value="EGF-like_CS"/>
</dbReference>
<comment type="caution">
    <text evidence="14">Lacks conserved residue(s) required for the propagation of feature annotation.</text>
</comment>
<dbReference type="GO" id="GO:0015031">
    <property type="term" value="P:protein transport"/>
    <property type="evidence" value="ECO:0007669"/>
    <property type="project" value="UniProtKB-KW"/>
</dbReference>
<dbReference type="Pfam" id="PF07645">
    <property type="entry name" value="EGF_CA"/>
    <property type="match status" value="3"/>
</dbReference>
<dbReference type="CDD" id="cd00054">
    <property type="entry name" value="EGF_CA"/>
    <property type="match status" value="6"/>
</dbReference>
<dbReference type="PROSITE" id="PS00010">
    <property type="entry name" value="ASX_HYDROXYL"/>
    <property type="match status" value="2"/>
</dbReference>
<dbReference type="GO" id="GO:0097206">
    <property type="term" value="P:nephrocyte filtration"/>
    <property type="evidence" value="ECO:0007669"/>
    <property type="project" value="EnsemblMetazoa"/>
</dbReference>
<dbReference type="eggNOG" id="KOG4292">
    <property type="taxonomic scope" value="Eukaryota"/>
</dbReference>
<keyword evidence="8" id="KW-0106">Calcium</keyword>
<dbReference type="FunFam" id="2.60.120.290:FF:000005">
    <property type="entry name" value="Procollagen C-endopeptidase enhancer 1"/>
    <property type="match status" value="2"/>
</dbReference>
<dbReference type="InterPro" id="IPR018097">
    <property type="entry name" value="EGF_Ca-bd_CS"/>
</dbReference>
<feature type="domain" description="CUB" evidence="16">
    <location>
        <begin position="2146"/>
        <end position="2262"/>
    </location>
</feature>
<dbReference type="FunFam" id="2.10.25.10:FF:000321">
    <property type="entry name" value="Protein delta homolog 1"/>
    <property type="match status" value="1"/>
</dbReference>
<keyword evidence="5" id="KW-0479">Metal-binding</keyword>
<dbReference type="PROSITE" id="PS50026">
    <property type="entry name" value="EGF_3"/>
    <property type="match status" value="4"/>
</dbReference>
<dbReference type="FunFam" id="2.10.25.10:FF:000379">
    <property type="entry name" value="Cubilin"/>
    <property type="match status" value="1"/>
</dbReference>
<dbReference type="Pfam" id="PF00008">
    <property type="entry name" value="EGF"/>
    <property type="match status" value="1"/>
</dbReference>
<dbReference type="Gene3D" id="2.10.25.10">
    <property type="entry name" value="Laminin"/>
    <property type="match status" value="6"/>
</dbReference>
<dbReference type="OrthoDB" id="10009301at2759"/>
<keyword evidence="7" id="KW-0677">Repeat</keyword>
<evidence type="ECO:0000256" key="14">
    <source>
        <dbReference type="PROSITE-ProRule" id="PRU00076"/>
    </source>
</evidence>
<feature type="disulfide bond" evidence="14">
    <location>
        <begin position="186"/>
        <end position="195"/>
    </location>
</feature>
<feature type="domain" description="CUB" evidence="16">
    <location>
        <begin position="633"/>
        <end position="744"/>
    </location>
</feature>
<feature type="domain" description="CUB" evidence="16">
    <location>
        <begin position="1445"/>
        <end position="1556"/>
    </location>
</feature>
<proteinExistence type="predicted"/>
<keyword evidence="12" id="KW-0325">Glycoprotein</keyword>
<feature type="disulfide bond" evidence="13">
    <location>
        <begin position="3135"/>
        <end position="3162"/>
    </location>
</feature>
<feature type="domain" description="EGF-like" evidence="17">
    <location>
        <begin position="160"/>
        <end position="196"/>
    </location>
</feature>
<feature type="domain" description="CUB" evidence="16">
    <location>
        <begin position="984"/>
        <end position="1101"/>
    </location>
</feature>
<feature type="domain" description="CUB" evidence="16">
    <location>
        <begin position="2522"/>
        <end position="2637"/>
    </location>
</feature>
<feature type="disulfide bond" evidence="13">
    <location>
        <begin position="2146"/>
        <end position="2173"/>
    </location>
</feature>
<feature type="disulfide bond" evidence="14">
    <location>
        <begin position="480"/>
        <end position="497"/>
    </location>
</feature>
<evidence type="ECO:0000256" key="1">
    <source>
        <dbReference type="ARBA" id="ARBA00004202"/>
    </source>
</evidence>
<dbReference type="FunFam" id="2.60.120.290:FF:000013">
    <property type="entry name" value="Membrane frizzled-related protein"/>
    <property type="match status" value="3"/>
</dbReference>
<dbReference type="FunFam" id="2.60.120.290:FF:000092">
    <property type="entry name" value="Cubilin homolog"/>
    <property type="match status" value="1"/>
</dbReference>
<dbReference type="FunFam" id="2.60.120.290:FF:000060">
    <property type="entry name" value="Cubilin homolog"/>
    <property type="match status" value="1"/>
</dbReference>
<dbReference type="EMBL" id="CM000162">
    <property type="protein sequence ID" value="EDX02857.2"/>
    <property type="molecule type" value="Genomic_DNA"/>
</dbReference>
<feature type="domain" description="CUB" evidence="16">
    <location>
        <begin position="859"/>
        <end position="977"/>
    </location>
</feature>
<keyword evidence="11 14" id="KW-1015">Disulfide bond</keyword>
<evidence type="ECO:0000313" key="19">
    <source>
        <dbReference type="Proteomes" id="UP000002282"/>
    </source>
</evidence>
<evidence type="ECO:0000256" key="4">
    <source>
        <dbReference type="ARBA" id="ARBA00022536"/>
    </source>
</evidence>
<feature type="domain" description="CUB" evidence="16">
    <location>
        <begin position="1798"/>
        <end position="1908"/>
    </location>
</feature>
<name>B4PWX3_DROYA</name>
<evidence type="ECO:0000256" key="3">
    <source>
        <dbReference type="ARBA" id="ARBA00022475"/>
    </source>
</evidence>
<dbReference type="InterPro" id="IPR035914">
    <property type="entry name" value="Sperma_CUB_dom_sf"/>
</dbReference>
<feature type="domain" description="EGF-like" evidence="17">
    <location>
        <begin position="432"/>
        <end position="469"/>
    </location>
</feature>
<dbReference type="InterPro" id="IPR009030">
    <property type="entry name" value="Growth_fac_rcpt_cys_sf"/>
</dbReference>
<dbReference type="GO" id="GO:0005509">
    <property type="term" value="F:calcium ion binding"/>
    <property type="evidence" value="ECO:0007669"/>
    <property type="project" value="InterPro"/>
</dbReference>
<feature type="domain" description="CUB" evidence="16">
    <location>
        <begin position="2268"/>
        <end position="2389"/>
    </location>
</feature>
<dbReference type="InterPro" id="IPR000742">
    <property type="entry name" value="EGF"/>
</dbReference>
<feature type="domain" description="CUB" evidence="16">
    <location>
        <begin position="2767"/>
        <end position="2900"/>
    </location>
</feature>
<keyword evidence="9" id="KW-0653">Protein transport</keyword>
<dbReference type="PROSITE" id="PS00022">
    <property type="entry name" value="EGF_1"/>
    <property type="match status" value="3"/>
</dbReference>
<feature type="signal peptide" evidence="15">
    <location>
        <begin position="1"/>
        <end position="29"/>
    </location>
</feature>
<dbReference type="InterPro" id="IPR001881">
    <property type="entry name" value="EGF-like_Ca-bd_dom"/>
</dbReference>
<evidence type="ECO:0000256" key="15">
    <source>
        <dbReference type="SAM" id="SignalP"/>
    </source>
</evidence>
<dbReference type="SMART" id="SM00179">
    <property type="entry name" value="EGF_CA"/>
    <property type="match status" value="7"/>
</dbReference>
<feature type="disulfide bond" evidence="14">
    <location>
        <begin position="459"/>
        <end position="468"/>
    </location>
</feature>
<feature type="disulfide bond" evidence="13">
    <location>
        <begin position="633"/>
        <end position="660"/>
    </location>
</feature>
<keyword evidence="10" id="KW-0472">Membrane</keyword>
<feature type="domain" description="CUB" evidence="16">
    <location>
        <begin position="3628"/>
        <end position="3741"/>
    </location>
</feature>
<dbReference type="InterPro" id="IPR000152">
    <property type="entry name" value="EGF-type_Asp/Asn_hydroxyl_site"/>
</dbReference>
<feature type="domain" description="CUB" evidence="16">
    <location>
        <begin position="3135"/>
        <end position="3251"/>
    </location>
</feature>
<feature type="domain" description="CUB" evidence="16">
    <location>
        <begin position="1560"/>
        <end position="1676"/>
    </location>
</feature>
<evidence type="ECO:0000313" key="18">
    <source>
        <dbReference type="EMBL" id="EDX02857.2"/>
    </source>
</evidence>
<feature type="domain" description="EGF-like" evidence="17">
    <location>
        <begin position="471"/>
        <end position="509"/>
    </location>
</feature>
<feature type="domain" description="CUB" evidence="16">
    <location>
        <begin position="515"/>
        <end position="629"/>
    </location>
</feature>
<keyword evidence="6 15" id="KW-0732">Signal</keyword>
<dbReference type="PANTHER" id="PTHR24251:SF37">
    <property type="entry name" value="CUB DOMAIN-CONTAINING PROTEIN"/>
    <property type="match status" value="1"/>
</dbReference>
<feature type="domain" description="CUB" evidence="16">
    <location>
        <begin position="2025"/>
        <end position="2145"/>
    </location>
</feature>
<dbReference type="GO" id="GO:0072583">
    <property type="term" value="P:clathrin-dependent endocytosis"/>
    <property type="evidence" value="ECO:0007669"/>
    <property type="project" value="EnsemblMetazoa"/>
</dbReference>
<keyword evidence="2" id="KW-0813">Transport</keyword>
<gene>
    <name evidence="18" type="primary">Dyak\GE15444</name>
    <name evidence="18" type="synonym">dyak_GLEANR_16959</name>
    <name evidence="18" type="synonym">GE15444</name>
    <name evidence="18" type="ORF">Dyak_GE15444</name>
</gene>
<dbReference type="KEGG" id="dya:Dyak_GE15444"/>
<organism evidence="18 19">
    <name type="scientific">Drosophila yakuba</name>
    <name type="common">Fruit fly</name>
    <dbReference type="NCBI Taxonomy" id="7245"/>
    <lineage>
        <taxon>Eukaryota</taxon>
        <taxon>Metazoa</taxon>
        <taxon>Ecdysozoa</taxon>
        <taxon>Arthropoda</taxon>
        <taxon>Hexapoda</taxon>
        <taxon>Insecta</taxon>
        <taxon>Pterygota</taxon>
        <taxon>Neoptera</taxon>
        <taxon>Endopterygota</taxon>
        <taxon>Diptera</taxon>
        <taxon>Brachycera</taxon>
        <taxon>Muscomorpha</taxon>
        <taxon>Ephydroidea</taxon>
        <taxon>Drosophilidae</taxon>
        <taxon>Drosophila</taxon>
        <taxon>Sophophora</taxon>
    </lineage>
</organism>
<dbReference type="PANTHER" id="PTHR24251">
    <property type="entry name" value="OVOCHYMASE-RELATED"/>
    <property type="match status" value="1"/>
</dbReference>
<reference evidence="18 19" key="2">
    <citation type="journal article" date="2007" name="PLoS Biol.">
        <title>Principles of genome evolution in the Drosophila melanogaster species group.</title>
        <authorList>
            <person name="Ranz J.M."/>
            <person name="Maurin D."/>
            <person name="Chan Y.S."/>
            <person name="von Grotthuss M."/>
            <person name="Hillier L.W."/>
            <person name="Roote J."/>
            <person name="Ashburner M."/>
            <person name="Bergman C.M."/>
        </authorList>
    </citation>
    <scope>NUCLEOTIDE SEQUENCE [LARGE SCALE GENOMIC DNA]</scope>
    <source>
        <strain evidence="19">Tai18E2 / Tucson 14021-0261.01</strain>
    </source>
</reference>
<evidence type="ECO:0000256" key="12">
    <source>
        <dbReference type="ARBA" id="ARBA00023180"/>
    </source>
</evidence>
<dbReference type="Proteomes" id="UP000002282">
    <property type="component" value="Chromosome X"/>
</dbReference>
<keyword evidence="19" id="KW-1185">Reference proteome</keyword>
<accession>B4PWX3</accession>
<evidence type="ECO:0000256" key="11">
    <source>
        <dbReference type="ARBA" id="ARBA00023157"/>
    </source>
</evidence>
<evidence type="ECO:0008006" key="20">
    <source>
        <dbReference type="Google" id="ProtNLM"/>
    </source>
</evidence>
<dbReference type="GO" id="GO:0005886">
    <property type="term" value="C:plasma membrane"/>
    <property type="evidence" value="ECO:0007669"/>
    <property type="project" value="UniProtKB-SubCell"/>
</dbReference>
<dbReference type="GO" id="GO:0043235">
    <property type="term" value="C:receptor complex"/>
    <property type="evidence" value="ECO:0007669"/>
    <property type="project" value="EnsemblMetazoa"/>
</dbReference>
<feature type="domain" description="CUB" evidence="16">
    <location>
        <begin position="750"/>
        <end position="858"/>
    </location>
</feature>